<evidence type="ECO:0000256" key="1">
    <source>
        <dbReference type="ARBA" id="ARBA00004448"/>
    </source>
</evidence>
<evidence type="ECO:0000256" key="5">
    <source>
        <dbReference type="ARBA" id="ARBA00022792"/>
    </source>
</evidence>
<protein>
    <recommendedName>
        <fullName evidence="12">Succinate dehydrogenase [ubiquinone] cytochrome b small subunit</fullName>
    </recommendedName>
</protein>
<organism evidence="13 14">
    <name type="scientific">Torulaspora globosa</name>
    <dbReference type="NCBI Taxonomy" id="48254"/>
    <lineage>
        <taxon>Eukaryota</taxon>
        <taxon>Fungi</taxon>
        <taxon>Dikarya</taxon>
        <taxon>Ascomycota</taxon>
        <taxon>Saccharomycotina</taxon>
        <taxon>Saccharomycetes</taxon>
        <taxon>Saccharomycetales</taxon>
        <taxon>Saccharomycetaceae</taxon>
        <taxon>Torulaspora</taxon>
    </lineage>
</organism>
<dbReference type="Pfam" id="PF05328">
    <property type="entry name" value="CybS"/>
    <property type="match status" value="1"/>
</dbReference>
<feature type="binding site" evidence="10">
    <location>
        <position position="135"/>
    </location>
    <ligand>
        <name>a ubiquinone</name>
        <dbReference type="ChEBI" id="CHEBI:16389"/>
        <note>ligand shared with IP/SDHB</note>
    </ligand>
</feature>
<evidence type="ECO:0000256" key="11">
    <source>
        <dbReference type="PIRSR" id="PIRSR607992-2"/>
    </source>
</evidence>
<keyword evidence="14" id="KW-1185">Reference proteome</keyword>
<keyword evidence="8 12" id="KW-0496">Mitochondrion</keyword>
<evidence type="ECO:0000256" key="8">
    <source>
        <dbReference type="ARBA" id="ARBA00023128"/>
    </source>
</evidence>
<dbReference type="InterPro" id="IPR007992">
    <property type="entry name" value="CybS"/>
</dbReference>
<dbReference type="GO" id="GO:0046872">
    <property type="term" value="F:metal ion binding"/>
    <property type="evidence" value="ECO:0007669"/>
    <property type="project" value="UniProtKB-KW"/>
</dbReference>
<dbReference type="Proteomes" id="UP000510647">
    <property type="component" value="Chromosome 3"/>
</dbReference>
<keyword evidence="11" id="KW-0479">Metal-binding</keyword>
<evidence type="ECO:0000256" key="9">
    <source>
        <dbReference type="ARBA" id="ARBA00023136"/>
    </source>
</evidence>
<evidence type="ECO:0000256" key="10">
    <source>
        <dbReference type="PIRSR" id="PIRSR607992-1"/>
    </source>
</evidence>
<dbReference type="GO" id="GO:0008320">
    <property type="term" value="F:protein transmembrane transporter activity"/>
    <property type="evidence" value="ECO:0007669"/>
    <property type="project" value="TreeGrafter"/>
</dbReference>
<keyword evidence="5 12" id="KW-0999">Mitochondrion inner membrane</keyword>
<evidence type="ECO:0000256" key="6">
    <source>
        <dbReference type="ARBA" id="ARBA00022946"/>
    </source>
</evidence>
<name>A0A7H9HSY4_9SACH</name>
<comment type="subcellular location">
    <subcellularLocation>
        <location evidence="1 12">Mitochondrion inner membrane</location>
        <topology evidence="1 12">Multi-pass membrane protein</topology>
    </subcellularLocation>
</comment>
<evidence type="ECO:0000313" key="13">
    <source>
        <dbReference type="EMBL" id="QLQ79495.1"/>
    </source>
</evidence>
<dbReference type="EMBL" id="CP059269">
    <property type="protein sequence ID" value="QLQ79495.1"/>
    <property type="molecule type" value="Genomic_DNA"/>
</dbReference>
<evidence type="ECO:0000256" key="7">
    <source>
        <dbReference type="ARBA" id="ARBA00022989"/>
    </source>
</evidence>
<keyword evidence="4" id="KW-0812">Transmembrane</keyword>
<accession>A0A7H9HSY4</accession>
<dbReference type="PANTHER" id="PTHR13337:SF2">
    <property type="entry name" value="SUCCINATE DEHYDROGENASE [UBIQUINONE] CYTOCHROME B SMALL SUBUNIT, MITOCHONDRIAL"/>
    <property type="match status" value="1"/>
</dbReference>
<keyword evidence="11" id="KW-0408">Iron</keyword>
<feature type="binding site" description="axial binding residue" evidence="11">
    <location>
        <position position="123"/>
    </location>
    <ligand>
        <name>heme b</name>
        <dbReference type="ChEBI" id="CHEBI:60344"/>
        <note>ligand shared with SDHC</note>
    </ligand>
    <ligandPart>
        <name>Fe</name>
        <dbReference type="ChEBI" id="CHEBI:18248"/>
    </ligandPart>
</feature>
<sequence>MLFVPLGLGRYLASNPDVFSKLNKVSSSRIFTNRILTRHLSLKPNLSKFKLIPSPPGGVKGGLNDAFQPPEPNHFHGSYHWDYERITAASLLPLTTISLYISLNGGVVHPLLDASLCVMLVVHAHYGFMSCIIDYIPKRKFGIWHDMARYLLYSGSALALYGVYDLETRNNGIVDLVGKLWSDQDSGFSIFDTR</sequence>
<dbReference type="FunFam" id="1.20.1300.10:FF:000007">
    <property type="entry name" value="Succinate dehydrogenase [ubiquinone] cytochrome b small subunit"/>
    <property type="match status" value="1"/>
</dbReference>
<dbReference type="AlphaFoldDB" id="A0A7H9HSY4"/>
<evidence type="ECO:0000256" key="4">
    <source>
        <dbReference type="ARBA" id="ARBA00022692"/>
    </source>
</evidence>
<dbReference type="GO" id="GO:0042721">
    <property type="term" value="C:TIM22 mitochondrial import inner membrane insertion complex"/>
    <property type="evidence" value="ECO:0007669"/>
    <property type="project" value="TreeGrafter"/>
</dbReference>
<dbReference type="CDD" id="cd03496">
    <property type="entry name" value="SQR_TypeC_CybS"/>
    <property type="match status" value="1"/>
</dbReference>
<evidence type="ECO:0000313" key="14">
    <source>
        <dbReference type="Proteomes" id="UP000510647"/>
    </source>
</evidence>
<keyword evidence="7" id="KW-1133">Transmembrane helix</keyword>
<keyword evidence="9 12" id="KW-0472">Membrane</keyword>
<evidence type="ECO:0000256" key="12">
    <source>
        <dbReference type="RuleBase" id="RU364031"/>
    </source>
</evidence>
<dbReference type="OrthoDB" id="18577at2759"/>
<dbReference type="SUPFAM" id="SSF81343">
    <property type="entry name" value="Fumarate reductase respiratory complex transmembrane subunits"/>
    <property type="match status" value="1"/>
</dbReference>
<evidence type="ECO:0000256" key="3">
    <source>
        <dbReference type="ARBA" id="ARBA00022448"/>
    </source>
</evidence>
<dbReference type="GO" id="GO:0045039">
    <property type="term" value="P:protein insertion into mitochondrial inner membrane"/>
    <property type="evidence" value="ECO:0007669"/>
    <property type="project" value="TreeGrafter"/>
</dbReference>
<gene>
    <name evidence="13" type="ORF">HG537_0C01420</name>
</gene>
<dbReference type="PANTHER" id="PTHR13337">
    <property type="entry name" value="SUCCINATE DEHYDROGENASE"/>
    <property type="match status" value="1"/>
</dbReference>
<reference evidence="13 14" key="1">
    <citation type="submission" date="2020-06" db="EMBL/GenBank/DDBJ databases">
        <title>The yeast mating-type switching endonuclease HO is a domesticated member of an unorthodox homing genetic element family.</title>
        <authorList>
            <person name="Coughlan A.Y."/>
            <person name="Lombardi L."/>
            <person name="Braun-Galleani S."/>
            <person name="Martos A.R."/>
            <person name="Galeote V."/>
            <person name="Bigey F."/>
            <person name="Dequin S."/>
            <person name="Byrne K.P."/>
            <person name="Wolfe K.H."/>
        </authorList>
    </citation>
    <scope>NUCLEOTIDE SEQUENCE [LARGE SCALE GENOMIC DNA]</scope>
    <source>
        <strain evidence="13 14">CBS2947</strain>
    </source>
</reference>
<dbReference type="Gene3D" id="1.20.1300.10">
    <property type="entry name" value="Fumarate reductase/succinate dehydrogenase, transmembrane subunit"/>
    <property type="match status" value="1"/>
</dbReference>
<keyword evidence="3" id="KW-0813">Transport</keyword>
<keyword evidence="6 12" id="KW-0809">Transit peptide</keyword>
<proteinExistence type="inferred from homology"/>
<evidence type="ECO:0000256" key="2">
    <source>
        <dbReference type="ARBA" id="ARBA00007294"/>
    </source>
</evidence>
<comment type="similarity">
    <text evidence="2 12">Belongs to the CybS family.</text>
</comment>
<dbReference type="InterPro" id="IPR034804">
    <property type="entry name" value="SQR/QFR_C/D"/>
</dbReference>